<evidence type="ECO:0000313" key="6">
    <source>
        <dbReference type="Proteomes" id="UP000003835"/>
    </source>
</evidence>
<comment type="cofactor">
    <cofactor evidence="3">
        <name>Ca(2+)</name>
        <dbReference type="ChEBI" id="CHEBI:29108"/>
    </cofactor>
    <text evidence="3">Binds 1 Ca(2+) ion per subunit.</text>
</comment>
<evidence type="ECO:0000256" key="3">
    <source>
        <dbReference type="PIRSR" id="PIRSR607760-2"/>
    </source>
</evidence>
<dbReference type="STRING" id="118168.MC7420_2704"/>
<feature type="binding site" evidence="2">
    <location>
        <position position="68"/>
    </location>
    <ligand>
        <name>Mn(2+)</name>
        <dbReference type="ChEBI" id="CHEBI:29035"/>
        <label>1</label>
    </ligand>
</feature>
<feature type="binding site" evidence="3">
    <location>
        <position position="199"/>
    </location>
    <ligand>
        <name>Ca(2+)</name>
        <dbReference type="ChEBI" id="CHEBI:29108"/>
    </ligand>
</feature>
<name>B4VYQ0_9CYAN</name>
<keyword evidence="3" id="KW-0106">Calcium</keyword>
<feature type="binding site" evidence="2">
    <location>
        <position position="35"/>
    </location>
    <ligand>
        <name>Mn(2+)</name>
        <dbReference type="ChEBI" id="CHEBI:29035"/>
        <label>1</label>
    </ligand>
</feature>
<keyword evidence="2" id="KW-0464">Manganese</keyword>
<evidence type="ECO:0000256" key="2">
    <source>
        <dbReference type="PIRSR" id="PIRSR607760-1"/>
    </source>
</evidence>
<evidence type="ECO:0000313" key="5">
    <source>
        <dbReference type="EMBL" id="EDX73086.1"/>
    </source>
</evidence>
<comment type="similarity">
    <text evidence="1">Belongs to the manganese catalase family.</text>
</comment>
<feature type="binding site" evidence="2">
    <location>
        <position position="166"/>
    </location>
    <ligand>
        <name>Mn(2+)</name>
        <dbReference type="ChEBI" id="CHEBI:29035"/>
        <label>1</label>
    </ligand>
</feature>
<feature type="binding site" evidence="2">
    <location>
        <position position="65"/>
    </location>
    <ligand>
        <name>Mn(2+)</name>
        <dbReference type="ChEBI" id="CHEBI:29035"/>
        <label>1</label>
    </ligand>
</feature>
<dbReference type="Gene3D" id="1.20.1260.10">
    <property type="match status" value="1"/>
</dbReference>
<evidence type="ECO:0000256" key="1">
    <source>
        <dbReference type="ARBA" id="ARBA00007644"/>
    </source>
</evidence>
<dbReference type="InterPro" id="IPR007760">
    <property type="entry name" value="Mn_catalase"/>
</dbReference>
<dbReference type="GO" id="GO:0046872">
    <property type="term" value="F:metal ion binding"/>
    <property type="evidence" value="ECO:0007669"/>
    <property type="project" value="UniProtKB-KW"/>
</dbReference>
<accession>B4VYQ0</accession>
<sequence length="232" mass="25869">MFFHKKETIQPVNIETAHPQFAQLLLEQFGGATGELTAALQYWVQSFHCENPSIRNMLQDIAVEEFSHLEMIGKLIESHTKNVDQTDAYKSTLFAVRGMGPHFLDSQGSAWTATYINEGGDIVRDLRANIGAEAGARQTYESLIKLAPDPGTKETLVHLLTREISHTKMFMNALDSMGKLTDPMFGNIEPDSTVDLYYNLSTESDDNPQQGDKPWNSAPDFKYVANPTASHS</sequence>
<gene>
    <name evidence="5" type="ORF">MC7420_2704</name>
</gene>
<organism evidence="5 6">
    <name type="scientific">Coleofasciculus chthonoplastes PCC 7420</name>
    <dbReference type="NCBI Taxonomy" id="118168"/>
    <lineage>
        <taxon>Bacteria</taxon>
        <taxon>Bacillati</taxon>
        <taxon>Cyanobacteriota</taxon>
        <taxon>Cyanophyceae</taxon>
        <taxon>Coleofasciculales</taxon>
        <taxon>Coleofasciculaceae</taxon>
        <taxon>Coleofasciculus</taxon>
    </lineage>
</organism>
<evidence type="ECO:0000256" key="4">
    <source>
        <dbReference type="SAM" id="MobiDB-lite"/>
    </source>
</evidence>
<dbReference type="Pfam" id="PF05067">
    <property type="entry name" value="Mn_catalase"/>
    <property type="match status" value="1"/>
</dbReference>
<dbReference type="SUPFAM" id="SSF47240">
    <property type="entry name" value="Ferritin-like"/>
    <property type="match status" value="1"/>
</dbReference>
<feature type="compositionally biased region" description="Polar residues" evidence="4">
    <location>
        <begin position="200"/>
        <end position="210"/>
    </location>
</feature>
<dbReference type="CDD" id="cd01051">
    <property type="entry name" value="Mn_catalase"/>
    <property type="match status" value="1"/>
</dbReference>
<feature type="binding site" evidence="2">
    <location>
        <position position="133"/>
    </location>
    <ligand>
        <name>Mn(2+)</name>
        <dbReference type="ChEBI" id="CHEBI:29035"/>
        <label>1</label>
    </ligand>
</feature>
<dbReference type="Proteomes" id="UP000003835">
    <property type="component" value="Unassembled WGS sequence"/>
</dbReference>
<feature type="region of interest" description="Disordered" evidence="4">
    <location>
        <begin position="200"/>
        <end position="232"/>
    </location>
</feature>
<dbReference type="RefSeq" id="WP_006103887.1">
    <property type="nucleotide sequence ID" value="NZ_DS989860.1"/>
</dbReference>
<keyword evidence="6" id="KW-1185">Reference proteome</keyword>
<dbReference type="InterPro" id="IPR012347">
    <property type="entry name" value="Ferritin-like"/>
</dbReference>
<feature type="binding site" evidence="3">
    <location>
        <position position="60"/>
    </location>
    <ligand>
        <name>Ca(2+)</name>
        <dbReference type="ChEBI" id="CHEBI:29108"/>
    </ligand>
</feature>
<dbReference type="HOGENOM" id="CLU_057467_0_1_3"/>
<proteinExistence type="inferred from homology"/>
<dbReference type="PeroxiBase" id="8402">
    <property type="entry name" value="MchtMnCat01"/>
</dbReference>
<dbReference type="InterPro" id="IPR039377">
    <property type="entry name" value="Mn_catalase_dom"/>
</dbReference>
<dbReference type="AlphaFoldDB" id="B4VYQ0"/>
<feature type="binding site" evidence="3">
    <location>
        <position position="201"/>
    </location>
    <ligand>
        <name>Ca(2+)</name>
        <dbReference type="ChEBI" id="CHEBI:29108"/>
    </ligand>
</feature>
<dbReference type="InterPro" id="IPR009078">
    <property type="entry name" value="Ferritin-like_SF"/>
</dbReference>
<dbReference type="OrthoDB" id="9800585at2"/>
<dbReference type="EMBL" id="DS989860">
    <property type="protein sequence ID" value="EDX73086.1"/>
    <property type="molecule type" value="Genomic_DNA"/>
</dbReference>
<protein>
    <submittedName>
        <fullName evidence="5">Manganese containing catalase superfamily</fullName>
    </submittedName>
</protein>
<dbReference type="eggNOG" id="COG3546">
    <property type="taxonomic scope" value="Bacteria"/>
</dbReference>
<reference evidence="5 6" key="1">
    <citation type="submission" date="2008-07" db="EMBL/GenBank/DDBJ databases">
        <authorList>
            <person name="Tandeau de Marsac N."/>
            <person name="Ferriera S."/>
            <person name="Johnson J."/>
            <person name="Kravitz S."/>
            <person name="Beeson K."/>
            <person name="Sutton G."/>
            <person name="Rogers Y.-H."/>
            <person name="Friedman R."/>
            <person name="Frazier M."/>
            <person name="Venter J.C."/>
        </authorList>
    </citation>
    <scope>NUCLEOTIDE SEQUENCE [LARGE SCALE GENOMIC DNA]</scope>
    <source>
        <strain evidence="5 6">PCC 7420</strain>
    </source>
</reference>
<keyword evidence="2" id="KW-0479">Metal-binding</keyword>
<comment type="cofactor">
    <cofactor evidence="2">
        <name>Mn(2+)</name>
        <dbReference type="ChEBI" id="CHEBI:29035"/>
    </cofactor>
    <text evidence="2">Binds 2 manganese ions per subunit.</text>
</comment>